<dbReference type="AlphaFoldDB" id="A0A7H0LPU4"/>
<evidence type="ECO:0000313" key="2">
    <source>
        <dbReference type="Proteomes" id="UP000516148"/>
    </source>
</evidence>
<dbReference type="EMBL" id="CP061038">
    <property type="protein sequence ID" value="QNQ11697.1"/>
    <property type="molecule type" value="Genomic_DNA"/>
</dbReference>
<dbReference type="Proteomes" id="UP000516148">
    <property type="component" value="Chromosome"/>
</dbReference>
<reference evidence="1 2" key="1">
    <citation type="submission" date="2020-09" db="EMBL/GenBank/DDBJ databases">
        <title>Sphingomonas sp., a new species isolated from pork steak.</title>
        <authorList>
            <person name="Heidler von Heilborn D."/>
        </authorList>
    </citation>
    <scope>NUCLEOTIDE SEQUENCE [LARGE SCALE GENOMIC DNA]</scope>
    <source>
        <strain evidence="2">S8-3T</strain>
    </source>
</reference>
<name>A0A7H0LPU4_9SPHN</name>
<protein>
    <submittedName>
        <fullName evidence="1">Uncharacterized protein</fullName>
    </submittedName>
</protein>
<gene>
    <name evidence="1" type="ORF">H3Z74_11500</name>
</gene>
<dbReference type="KEGG" id="spap:H3Z74_11500"/>
<proteinExistence type="predicted"/>
<keyword evidence="2" id="KW-1185">Reference proteome</keyword>
<organism evidence="1 2">
    <name type="scientific">Sphingomonas alpina</name>
    <dbReference type="NCBI Taxonomy" id="653931"/>
    <lineage>
        <taxon>Bacteria</taxon>
        <taxon>Pseudomonadati</taxon>
        <taxon>Pseudomonadota</taxon>
        <taxon>Alphaproteobacteria</taxon>
        <taxon>Sphingomonadales</taxon>
        <taxon>Sphingomonadaceae</taxon>
        <taxon>Sphingomonas</taxon>
    </lineage>
</organism>
<sequence>MSGLKSIGLGALFLLAGCGSGSSDSPGAVTPGEAQALNDAAAMLDANSVDANAATIEVDGENEAQPQ</sequence>
<accession>A0A7H0LPU4</accession>
<dbReference type="RefSeq" id="WP_187764002.1">
    <property type="nucleotide sequence ID" value="NZ_CP061038.1"/>
</dbReference>
<dbReference type="PROSITE" id="PS51257">
    <property type="entry name" value="PROKAR_LIPOPROTEIN"/>
    <property type="match status" value="1"/>
</dbReference>
<evidence type="ECO:0000313" key="1">
    <source>
        <dbReference type="EMBL" id="QNQ11697.1"/>
    </source>
</evidence>